<feature type="transmembrane region" description="Helical" evidence="1">
    <location>
        <begin position="20"/>
        <end position="46"/>
    </location>
</feature>
<dbReference type="STRING" id="1631356.VV01_11185"/>
<name>A0A0L6CJ01_9MICO</name>
<feature type="domain" description="DUF4395" evidence="2">
    <location>
        <begin position="10"/>
        <end position="139"/>
    </location>
</feature>
<dbReference type="EMBL" id="LAIR01000002">
    <property type="protein sequence ID" value="KNX37585.1"/>
    <property type="molecule type" value="Genomic_DNA"/>
</dbReference>
<feature type="transmembrane region" description="Helical" evidence="1">
    <location>
        <begin position="110"/>
        <end position="134"/>
    </location>
</feature>
<sequence>MTLLGFPNPVNEKAARTVAAVVAATGAVVLATGWLWLLVPLAYGFIARVLTGPRLSPLGALAMKVVAPRLGEPRPSPGPPKRFAQGIGATLTTVAAVGGLAFGWTTLALVLTGVLVVFATLEAALGFCAGCYVFGHLMRLGVIPEETCAACNDIRLRQPA</sequence>
<dbReference type="PATRIC" id="fig|1631356.3.peg.2185"/>
<accession>A0A0L6CJ01</accession>
<keyword evidence="1" id="KW-1133">Transmembrane helix</keyword>
<evidence type="ECO:0000313" key="3">
    <source>
        <dbReference type="EMBL" id="KNX37585.1"/>
    </source>
</evidence>
<dbReference type="Pfam" id="PF14340">
    <property type="entry name" value="DUF4395"/>
    <property type="match status" value="1"/>
</dbReference>
<dbReference type="InterPro" id="IPR025508">
    <property type="entry name" value="DUF4395"/>
</dbReference>
<evidence type="ECO:0000259" key="2">
    <source>
        <dbReference type="Pfam" id="PF14340"/>
    </source>
</evidence>
<dbReference type="RefSeq" id="WP_050669952.1">
    <property type="nucleotide sequence ID" value="NZ_LAIR01000002.1"/>
</dbReference>
<protein>
    <submittedName>
        <fullName evidence="3">MFS transporter permease</fullName>
    </submittedName>
</protein>
<gene>
    <name evidence="3" type="ORF">VV01_11185</name>
</gene>
<evidence type="ECO:0000256" key="1">
    <source>
        <dbReference type="SAM" id="Phobius"/>
    </source>
</evidence>
<keyword evidence="1" id="KW-0812">Transmembrane</keyword>
<comment type="caution">
    <text evidence="3">The sequence shown here is derived from an EMBL/GenBank/DDBJ whole genome shotgun (WGS) entry which is preliminary data.</text>
</comment>
<keyword evidence="1" id="KW-0472">Membrane</keyword>
<proteinExistence type="predicted"/>
<keyword evidence="4" id="KW-1185">Reference proteome</keyword>
<organism evidence="3 4">
    <name type="scientific">Luteipulveratus halotolerans</name>
    <dbReference type="NCBI Taxonomy" id="1631356"/>
    <lineage>
        <taxon>Bacteria</taxon>
        <taxon>Bacillati</taxon>
        <taxon>Actinomycetota</taxon>
        <taxon>Actinomycetes</taxon>
        <taxon>Micrococcales</taxon>
        <taxon>Dermacoccaceae</taxon>
        <taxon>Luteipulveratus</taxon>
    </lineage>
</organism>
<dbReference type="Proteomes" id="UP000037397">
    <property type="component" value="Unassembled WGS sequence"/>
</dbReference>
<feature type="transmembrane region" description="Helical" evidence="1">
    <location>
        <begin position="83"/>
        <end position="104"/>
    </location>
</feature>
<dbReference type="AlphaFoldDB" id="A0A0L6CJ01"/>
<reference evidence="4" key="1">
    <citation type="submission" date="2015-03" db="EMBL/GenBank/DDBJ databases">
        <title>Luteipulveratus halotolerans sp. nov., a novel actinobacterium (Dermacoccaceae) from Sarawak, Malaysia.</title>
        <authorList>
            <person name="Juboi H."/>
            <person name="Basik A."/>
            <person name="Shamsul S.S."/>
            <person name="Arnold P."/>
            <person name="Schmitt E.K."/>
            <person name="Sanglier J.-J."/>
            <person name="Yeo T."/>
        </authorList>
    </citation>
    <scope>NUCLEOTIDE SEQUENCE [LARGE SCALE GENOMIC DNA]</scope>
    <source>
        <strain evidence="4">C296001</strain>
    </source>
</reference>
<evidence type="ECO:0000313" key="4">
    <source>
        <dbReference type="Proteomes" id="UP000037397"/>
    </source>
</evidence>